<evidence type="ECO:0000313" key="2">
    <source>
        <dbReference type="EMBL" id="SFR38562.1"/>
    </source>
</evidence>
<feature type="chain" id="PRO_5011556075" description="4Fe-4S Wbl-type domain-containing protein" evidence="1">
    <location>
        <begin position="29"/>
        <end position="114"/>
    </location>
</feature>
<evidence type="ECO:0000256" key="1">
    <source>
        <dbReference type="SAM" id="SignalP"/>
    </source>
</evidence>
<gene>
    <name evidence="2" type="ORF">SAMN04488005_1250</name>
</gene>
<protein>
    <recommendedName>
        <fullName evidence="4">4Fe-4S Wbl-type domain-containing protein</fullName>
    </recommendedName>
</protein>
<dbReference type="AlphaFoldDB" id="A0A1I6G8N0"/>
<sequence>MILRALLSLTVAFALCLVGFGHKPLAPAQDAQAAAYVLAGGSWSDLCGQSGDPRDETAAVCQACIIAKSCAFGAFAQSAFPLVVATGHVPRAPQGLARLSNIDQANAARAPPLS</sequence>
<evidence type="ECO:0000313" key="3">
    <source>
        <dbReference type="Proteomes" id="UP000199478"/>
    </source>
</evidence>
<accession>A0A1I6G8N0</accession>
<evidence type="ECO:0008006" key="4">
    <source>
        <dbReference type="Google" id="ProtNLM"/>
    </source>
</evidence>
<name>A0A1I6G8N0_9RHOB</name>
<feature type="signal peptide" evidence="1">
    <location>
        <begin position="1"/>
        <end position="28"/>
    </location>
</feature>
<keyword evidence="1" id="KW-0732">Signal</keyword>
<organism evidence="2 3">
    <name type="scientific">Yoonia tamlensis</name>
    <dbReference type="NCBI Taxonomy" id="390270"/>
    <lineage>
        <taxon>Bacteria</taxon>
        <taxon>Pseudomonadati</taxon>
        <taxon>Pseudomonadota</taxon>
        <taxon>Alphaproteobacteria</taxon>
        <taxon>Rhodobacterales</taxon>
        <taxon>Paracoccaceae</taxon>
        <taxon>Yoonia</taxon>
    </lineage>
</organism>
<keyword evidence="3" id="KW-1185">Reference proteome</keyword>
<dbReference type="RefSeq" id="WP_090197751.1">
    <property type="nucleotide sequence ID" value="NZ_FOYP01000001.1"/>
</dbReference>
<reference evidence="3" key="1">
    <citation type="submission" date="2016-10" db="EMBL/GenBank/DDBJ databases">
        <authorList>
            <person name="Varghese N."/>
            <person name="Submissions S."/>
        </authorList>
    </citation>
    <scope>NUCLEOTIDE SEQUENCE [LARGE SCALE GENOMIC DNA]</scope>
    <source>
        <strain evidence="3">DSM 26879</strain>
    </source>
</reference>
<proteinExistence type="predicted"/>
<dbReference type="OrthoDB" id="7869757at2"/>
<dbReference type="EMBL" id="FOYP01000001">
    <property type="protein sequence ID" value="SFR38562.1"/>
    <property type="molecule type" value="Genomic_DNA"/>
</dbReference>
<dbReference type="STRING" id="390270.SAMN04488005_1250"/>
<dbReference type="Proteomes" id="UP000199478">
    <property type="component" value="Unassembled WGS sequence"/>
</dbReference>